<accession>A0A2S9E2D8</accession>
<evidence type="ECO:0000313" key="2">
    <source>
        <dbReference type="EMBL" id="PRC09001.1"/>
    </source>
</evidence>
<dbReference type="Proteomes" id="UP000239458">
    <property type="component" value="Unassembled WGS sequence"/>
</dbReference>
<sequence length="237" mass="25062">MSPLMMKLLGRVYMSEVDAGGGGGGDVSAPAPTAEAPAPAADSSVLTPPAPTDAQAPKPDDAKPEDADKPKDESKDADGKDKPNGAPEAYEDFTLPEGMEMDVEILGEFKNLAKELNIPQAKAQQLIDFQSQLANKQAEAYQAAVTKQAKDWAAEIKSDPEIGGENYDKSVASAIKVIQSFGDPALTELLNTSGLGNHPALFKFCHRISAAISEDKFVMPGSQTNAPKEMSIIDAFK</sequence>
<dbReference type="RefSeq" id="WP_105225737.1">
    <property type="nucleotide sequence ID" value="NZ_PCQE01000004.1"/>
</dbReference>
<organism evidence="2 3">
    <name type="scientific">Pseudomonas cedrina</name>
    <dbReference type="NCBI Taxonomy" id="651740"/>
    <lineage>
        <taxon>Bacteria</taxon>
        <taxon>Pseudomonadati</taxon>
        <taxon>Pseudomonadota</taxon>
        <taxon>Gammaproteobacteria</taxon>
        <taxon>Pseudomonadales</taxon>
        <taxon>Pseudomonadaceae</taxon>
        <taxon>Pseudomonas</taxon>
    </lineage>
</organism>
<dbReference type="EMBL" id="PCQE01000004">
    <property type="protein sequence ID" value="PRC09001.1"/>
    <property type="molecule type" value="Genomic_DNA"/>
</dbReference>
<name>A0A2S9E2D8_PSECE</name>
<protein>
    <submittedName>
        <fullName evidence="2">Peptidase</fullName>
    </submittedName>
</protein>
<dbReference type="AlphaFoldDB" id="A0A2S9E2D8"/>
<reference evidence="2 3" key="1">
    <citation type="submission" date="2017-09" db="EMBL/GenBank/DDBJ databases">
        <title>Genomic, metabolic, and phenotypic characteristics of bacterial isolates from the natural microbiome of the model nematode Caenorhabditis elegans.</title>
        <authorList>
            <person name="Zimmermann J."/>
            <person name="Obeng N."/>
            <person name="Yang W."/>
            <person name="Obeng O."/>
            <person name="Kissoyan K."/>
            <person name="Pees B."/>
            <person name="Dirksen P."/>
            <person name="Hoppner M."/>
            <person name="Franke A."/>
            <person name="Rosenstiel P."/>
            <person name="Leippe M."/>
            <person name="Dierking K."/>
            <person name="Kaleta C."/>
            <person name="Schulenburg H."/>
        </authorList>
    </citation>
    <scope>NUCLEOTIDE SEQUENCE [LARGE SCALE GENOMIC DNA]</scope>
    <source>
        <strain evidence="2 3">MYb184</strain>
    </source>
</reference>
<feature type="region of interest" description="Disordered" evidence="1">
    <location>
        <begin position="16"/>
        <end position="96"/>
    </location>
</feature>
<proteinExistence type="predicted"/>
<evidence type="ECO:0000256" key="1">
    <source>
        <dbReference type="SAM" id="MobiDB-lite"/>
    </source>
</evidence>
<feature type="compositionally biased region" description="Basic and acidic residues" evidence="1">
    <location>
        <begin position="58"/>
        <end position="83"/>
    </location>
</feature>
<feature type="compositionally biased region" description="Low complexity" evidence="1">
    <location>
        <begin position="29"/>
        <end position="41"/>
    </location>
</feature>
<gene>
    <name evidence="2" type="ORF">CQ006_04635</name>
</gene>
<comment type="caution">
    <text evidence="2">The sequence shown here is derived from an EMBL/GenBank/DDBJ whole genome shotgun (WGS) entry which is preliminary data.</text>
</comment>
<evidence type="ECO:0000313" key="3">
    <source>
        <dbReference type="Proteomes" id="UP000239458"/>
    </source>
</evidence>